<dbReference type="EMBL" id="BAABGP010000026">
    <property type="protein sequence ID" value="GAA4491598.1"/>
    <property type="molecule type" value="Genomic_DNA"/>
</dbReference>
<keyword evidence="8" id="KW-1185">Reference proteome</keyword>
<evidence type="ECO:0000256" key="5">
    <source>
        <dbReference type="SAM" id="MobiDB-lite"/>
    </source>
</evidence>
<gene>
    <name evidence="7" type="ORF">GCM10023171_35720</name>
</gene>
<feature type="compositionally biased region" description="Basic and acidic residues" evidence="5">
    <location>
        <begin position="1"/>
        <end position="12"/>
    </location>
</feature>
<feature type="region of interest" description="Disordered" evidence="5">
    <location>
        <begin position="1"/>
        <end position="23"/>
    </location>
</feature>
<name>A0ABP8PTG2_9MICO</name>
<organism evidence="7 8">
    <name type="scientific">Microbacterium panaciterrae</name>
    <dbReference type="NCBI Taxonomy" id="985759"/>
    <lineage>
        <taxon>Bacteria</taxon>
        <taxon>Bacillati</taxon>
        <taxon>Actinomycetota</taxon>
        <taxon>Actinomycetes</taxon>
        <taxon>Micrococcales</taxon>
        <taxon>Microbacteriaceae</taxon>
        <taxon>Microbacterium</taxon>
    </lineage>
</organism>
<dbReference type="Pfam" id="PF00440">
    <property type="entry name" value="TetR_N"/>
    <property type="match status" value="1"/>
</dbReference>
<reference evidence="8" key="1">
    <citation type="journal article" date="2019" name="Int. J. Syst. Evol. Microbiol.">
        <title>The Global Catalogue of Microorganisms (GCM) 10K type strain sequencing project: providing services to taxonomists for standard genome sequencing and annotation.</title>
        <authorList>
            <consortium name="The Broad Institute Genomics Platform"/>
            <consortium name="The Broad Institute Genome Sequencing Center for Infectious Disease"/>
            <person name="Wu L."/>
            <person name="Ma J."/>
        </authorList>
    </citation>
    <scope>NUCLEOTIDE SEQUENCE [LARGE SCALE GENOMIC DNA]</scope>
    <source>
        <strain evidence="8">JCM 17839</strain>
    </source>
</reference>
<dbReference type="InterPro" id="IPR001647">
    <property type="entry name" value="HTH_TetR"/>
</dbReference>
<dbReference type="PANTHER" id="PTHR30055">
    <property type="entry name" value="HTH-TYPE TRANSCRIPTIONAL REGULATOR RUTR"/>
    <property type="match status" value="1"/>
</dbReference>
<evidence type="ECO:0000313" key="7">
    <source>
        <dbReference type="EMBL" id="GAA4491598.1"/>
    </source>
</evidence>
<dbReference type="PRINTS" id="PR00455">
    <property type="entry name" value="HTHTETR"/>
</dbReference>
<evidence type="ECO:0000256" key="4">
    <source>
        <dbReference type="PROSITE-ProRule" id="PRU00335"/>
    </source>
</evidence>
<dbReference type="PANTHER" id="PTHR30055:SF234">
    <property type="entry name" value="HTH-TYPE TRANSCRIPTIONAL REGULATOR BETI"/>
    <property type="match status" value="1"/>
</dbReference>
<comment type="caution">
    <text evidence="7">The sequence shown here is derived from an EMBL/GenBank/DDBJ whole genome shotgun (WGS) entry which is preliminary data.</text>
</comment>
<keyword evidence="1" id="KW-0805">Transcription regulation</keyword>
<dbReference type="Gene3D" id="1.10.357.10">
    <property type="entry name" value="Tetracycline Repressor, domain 2"/>
    <property type="match status" value="1"/>
</dbReference>
<keyword evidence="2 4" id="KW-0238">DNA-binding</keyword>
<protein>
    <submittedName>
        <fullName evidence="7">TetR/AcrR family transcriptional regulator</fullName>
    </submittedName>
</protein>
<proteinExistence type="predicted"/>
<dbReference type="PROSITE" id="PS50977">
    <property type="entry name" value="HTH_TETR_2"/>
    <property type="match status" value="1"/>
</dbReference>
<feature type="DNA-binding region" description="H-T-H motif" evidence="4">
    <location>
        <begin position="49"/>
        <end position="68"/>
    </location>
</feature>
<feature type="domain" description="HTH tetR-type" evidence="6">
    <location>
        <begin position="26"/>
        <end position="86"/>
    </location>
</feature>
<evidence type="ECO:0000256" key="1">
    <source>
        <dbReference type="ARBA" id="ARBA00023015"/>
    </source>
</evidence>
<dbReference type="Proteomes" id="UP001500731">
    <property type="component" value="Unassembled WGS sequence"/>
</dbReference>
<keyword evidence="3" id="KW-0804">Transcription</keyword>
<sequence>MTVEGDARRRGDSSPVLAPQARRSRRVGRDAILDAAQNLFVMNGYAGTSTRDIADAVGIRQPSLYYHFKTKSDILREVLLETVEPAIATAHSLEDDTTLTPRQRLLSMVRWDVASLLQSSRRNQIYVMQLPEAELSALTEYRDRFALLRRLYRSFVAAARRDSTELPLSDEALANVIFSMIEAVSFRRIYEQESNPADIIEQTVHAVGVLIDR</sequence>
<evidence type="ECO:0000256" key="3">
    <source>
        <dbReference type="ARBA" id="ARBA00023163"/>
    </source>
</evidence>
<dbReference type="InterPro" id="IPR050109">
    <property type="entry name" value="HTH-type_TetR-like_transc_reg"/>
</dbReference>
<dbReference type="SUPFAM" id="SSF46689">
    <property type="entry name" value="Homeodomain-like"/>
    <property type="match status" value="1"/>
</dbReference>
<evidence type="ECO:0000259" key="6">
    <source>
        <dbReference type="PROSITE" id="PS50977"/>
    </source>
</evidence>
<evidence type="ECO:0000313" key="8">
    <source>
        <dbReference type="Proteomes" id="UP001500731"/>
    </source>
</evidence>
<evidence type="ECO:0000256" key="2">
    <source>
        <dbReference type="ARBA" id="ARBA00023125"/>
    </source>
</evidence>
<accession>A0ABP8PTG2</accession>
<dbReference type="InterPro" id="IPR009057">
    <property type="entry name" value="Homeodomain-like_sf"/>
</dbReference>